<evidence type="ECO:0000313" key="4">
    <source>
        <dbReference type="EMBL" id="KAA6401552.1"/>
    </source>
</evidence>
<feature type="compositionally biased region" description="Polar residues" evidence="2">
    <location>
        <begin position="877"/>
        <end position="888"/>
    </location>
</feature>
<sequence length="996" mass="113967">MSEDQIADDTLRIMFATDQHLGMNEGDPIRQNDAFAAFEEVLQIATLRDVDMLVLGGDLYHDNKPSRKTLNRSIELLREYVLGSKPVTFRILGDQRTLFRNSQGCANYEDPNLNIALPIFTIHGNHDDPTGEGLLSAMDTLAATRLVNYFGRCEAIDALEILPILFEKGQTRVALYGLGHIRDERLFRLFRDDKVTWFRPDPDEDVEQEDARQDIRQVVHNDNIKEEQDEQIKDFVKIEDNSEVPIEKIQQQQQQQQTEKSKGWYNICIVHQNREARQLKNMLPEAFLPTFLHFVLWGHEHESKPHPQINAERGFEVVQLGSTTVTQLQIGETAPKHVGILHIRGDQRMWEPIRMKSTRPFVMGYVDISRAVMGGQNNTDNLDGINLDKFNKDKNRIDNEDEDDEDQNEQEEYGYNKKKQKNKKQSRDDEFSSNDDQQGKIQISNNRSGREKEKDAMTEMMLKAVERELDRLLKLAMDRQREDGRMKWAKGEGRQQIINEEEIIQRNKQKKNSKDQKGKKKKDINNGGDGYNIADYSYKEHEANDPDNNQSIRDGISNEEIDIASIEEYGLQLPTVRVVVTHDKAQRVANYQPVCRLFASRIANPGEMLIFHTKRQITTRPRLAVGAAAVNRNQGTRSQLLHSLGLDDEADGMLEYLGMNADELGEDDAAEEINRRRKAMEESVKITEIIEQFLPQLELLNPQLMIQALLGFAEKEEKNALIKAVEDMLKSAQDLATPTVMDIKQHFDMEKIPEIIKTEQKKFADNLSFQLPSAQSISLSSTSQVSISQDRQPPVSSLPRLHQDQQNNTSQLIPQKSQSLTRKNQIKGNIKGSIDDVEDQVLDGMGNYLLDEDEQDEEIMPKPKSKSRSLQSKRGRGQLSNQSSQVNTRGRGRSKNLGMTGRGQRQYGPSAMIKDEDEQDEEQEQEQEDDSQEGRSQNYGRVIGRGRNANPKTKAKAKAKAKTKTSSARQSQRKSIHNQDEEDEYDDAEEQDDDEQ</sequence>
<organism evidence="4 5">
    <name type="scientific">Streblomastix strix</name>
    <dbReference type="NCBI Taxonomy" id="222440"/>
    <lineage>
        <taxon>Eukaryota</taxon>
        <taxon>Metamonada</taxon>
        <taxon>Preaxostyla</taxon>
        <taxon>Oxymonadida</taxon>
        <taxon>Streblomastigidae</taxon>
        <taxon>Streblomastix</taxon>
    </lineage>
</organism>
<feature type="compositionally biased region" description="Polar residues" evidence="2">
    <location>
        <begin position="804"/>
        <end position="823"/>
    </location>
</feature>
<dbReference type="GO" id="GO:0097552">
    <property type="term" value="P:mitochondrial double-strand break repair via homologous recombination"/>
    <property type="evidence" value="ECO:0007669"/>
    <property type="project" value="TreeGrafter"/>
</dbReference>
<proteinExistence type="predicted"/>
<feature type="compositionally biased region" description="Acidic residues" evidence="2">
    <location>
        <begin position="915"/>
        <end position="931"/>
    </location>
</feature>
<dbReference type="GO" id="GO:0000014">
    <property type="term" value="F:single-stranded DNA endodeoxyribonuclease activity"/>
    <property type="evidence" value="ECO:0007669"/>
    <property type="project" value="TreeGrafter"/>
</dbReference>
<comment type="caution">
    <text evidence="4">The sequence shown here is derived from an EMBL/GenBank/DDBJ whole genome shotgun (WGS) entry which is preliminary data.</text>
</comment>
<dbReference type="GO" id="GO:0030145">
    <property type="term" value="F:manganese ion binding"/>
    <property type="evidence" value="ECO:0007669"/>
    <property type="project" value="InterPro"/>
</dbReference>
<evidence type="ECO:0000256" key="2">
    <source>
        <dbReference type="SAM" id="MobiDB-lite"/>
    </source>
</evidence>
<evidence type="ECO:0000259" key="3">
    <source>
        <dbReference type="SMART" id="SM01347"/>
    </source>
</evidence>
<feature type="compositionally biased region" description="Acidic residues" evidence="2">
    <location>
        <begin position="399"/>
        <end position="412"/>
    </location>
</feature>
<dbReference type="GO" id="GO:0030870">
    <property type="term" value="C:Mre11 complex"/>
    <property type="evidence" value="ECO:0007669"/>
    <property type="project" value="TreeGrafter"/>
</dbReference>
<feature type="region of interest" description="Disordered" evidence="2">
    <location>
        <begin position="375"/>
        <end position="456"/>
    </location>
</feature>
<dbReference type="Pfam" id="PF00149">
    <property type="entry name" value="Metallophos"/>
    <property type="match status" value="1"/>
</dbReference>
<dbReference type="OrthoDB" id="30417at2759"/>
<dbReference type="InterPro" id="IPR029052">
    <property type="entry name" value="Metallo-depent_PP-like"/>
</dbReference>
<dbReference type="Gene3D" id="3.60.21.10">
    <property type="match status" value="1"/>
</dbReference>
<feature type="compositionally biased region" description="Acidic residues" evidence="2">
    <location>
        <begin position="980"/>
        <end position="996"/>
    </location>
</feature>
<dbReference type="SUPFAM" id="SSF56300">
    <property type="entry name" value="Metallo-dependent phosphatases"/>
    <property type="match status" value="1"/>
</dbReference>
<dbReference type="InterPro" id="IPR004843">
    <property type="entry name" value="Calcineurin-like_PHP"/>
</dbReference>
<feature type="region of interest" description="Disordered" evidence="2">
    <location>
        <begin position="782"/>
        <end position="823"/>
    </location>
</feature>
<dbReference type="Proteomes" id="UP000324800">
    <property type="component" value="Unassembled WGS sequence"/>
</dbReference>
<evidence type="ECO:0000313" key="5">
    <source>
        <dbReference type="Proteomes" id="UP000324800"/>
    </source>
</evidence>
<dbReference type="GO" id="GO:0042138">
    <property type="term" value="P:meiotic DNA double-strand break formation"/>
    <property type="evidence" value="ECO:0007669"/>
    <property type="project" value="TreeGrafter"/>
</dbReference>
<dbReference type="SMART" id="SM01347">
    <property type="entry name" value="Mre11_DNA_bind"/>
    <property type="match status" value="1"/>
</dbReference>
<evidence type="ECO:0000256" key="1">
    <source>
        <dbReference type="ARBA" id="ARBA00022801"/>
    </source>
</evidence>
<reference evidence="4 5" key="1">
    <citation type="submission" date="2019-03" db="EMBL/GenBank/DDBJ databases">
        <title>Single cell metagenomics reveals metabolic interactions within the superorganism composed of flagellate Streblomastix strix and complex community of Bacteroidetes bacteria on its surface.</title>
        <authorList>
            <person name="Treitli S.C."/>
            <person name="Kolisko M."/>
            <person name="Husnik F."/>
            <person name="Keeling P."/>
            <person name="Hampl V."/>
        </authorList>
    </citation>
    <scope>NUCLEOTIDE SEQUENCE [LARGE SCALE GENOMIC DNA]</scope>
    <source>
        <strain evidence="4">ST1C</strain>
    </source>
</reference>
<keyword evidence="1" id="KW-0378">Hydrolase</keyword>
<dbReference type="CDD" id="cd00840">
    <property type="entry name" value="MPP_Mre11_N"/>
    <property type="match status" value="1"/>
</dbReference>
<dbReference type="AlphaFoldDB" id="A0A5J4X441"/>
<protein>
    <submittedName>
        <fullName evidence="4">Putative Double-strand break repair protein MRE11</fullName>
    </submittedName>
</protein>
<feature type="domain" description="Mre11 DNA-binding" evidence="3">
    <location>
        <begin position="351"/>
        <end position="712"/>
    </location>
</feature>
<feature type="compositionally biased region" description="Basic residues" evidence="2">
    <location>
        <begin position="863"/>
        <end position="876"/>
    </location>
</feature>
<dbReference type="GO" id="GO:0007095">
    <property type="term" value="P:mitotic G2 DNA damage checkpoint signaling"/>
    <property type="evidence" value="ECO:0007669"/>
    <property type="project" value="TreeGrafter"/>
</dbReference>
<dbReference type="InterPro" id="IPR041796">
    <property type="entry name" value="Mre11_N"/>
</dbReference>
<dbReference type="GO" id="GO:0035861">
    <property type="term" value="C:site of double-strand break"/>
    <property type="evidence" value="ECO:0007669"/>
    <property type="project" value="TreeGrafter"/>
</dbReference>
<feature type="region of interest" description="Disordered" evidence="2">
    <location>
        <begin position="850"/>
        <end position="996"/>
    </location>
</feature>
<accession>A0A5J4X441</accession>
<dbReference type="GO" id="GO:0000724">
    <property type="term" value="P:double-strand break repair via homologous recombination"/>
    <property type="evidence" value="ECO:0007669"/>
    <property type="project" value="TreeGrafter"/>
</dbReference>
<feature type="compositionally biased region" description="Polar residues" evidence="2">
    <location>
        <begin position="434"/>
        <end position="447"/>
    </location>
</feature>
<dbReference type="PANTHER" id="PTHR10139">
    <property type="entry name" value="DOUBLE-STRAND BREAK REPAIR PROTEIN MRE11"/>
    <property type="match status" value="1"/>
</dbReference>
<dbReference type="GO" id="GO:0006303">
    <property type="term" value="P:double-strand break repair via nonhomologous end joining"/>
    <property type="evidence" value="ECO:0007669"/>
    <property type="project" value="TreeGrafter"/>
</dbReference>
<gene>
    <name evidence="4" type="ORF">EZS28_002918</name>
</gene>
<dbReference type="PANTHER" id="PTHR10139:SF1">
    <property type="entry name" value="DOUBLE-STRAND BREAK REPAIR PROTEIN MRE11"/>
    <property type="match status" value="1"/>
</dbReference>
<dbReference type="InterPro" id="IPR007281">
    <property type="entry name" value="Mre11_DNA-bd"/>
</dbReference>
<feature type="compositionally biased region" description="Basic residues" evidence="2">
    <location>
        <begin position="953"/>
        <end position="963"/>
    </location>
</feature>
<dbReference type="EMBL" id="SNRW01000372">
    <property type="protein sequence ID" value="KAA6401552.1"/>
    <property type="molecule type" value="Genomic_DNA"/>
</dbReference>
<feature type="region of interest" description="Disordered" evidence="2">
    <location>
        <begin position="505"/>
        <end position="534"/>
    </location>
</feature>
<feature type="compositionally biased region" description="Basic and acidic residues" evidence="2">
    <location>
        <begin position="389"/>
        <end position="398"/>
    </location>
</feature>
<dbReference type="GO" id="GO:0000723">
    <property type="term" value="P:telomere maintenance"/>
    <property type="evidence" value="ECO:0007669"/>
    <property type="project" value="TreeGrafter"/>
</dbReference>
<feature type="compositionally biased region" description="Basic residues" evidence="2">
    <location>
        <begin position="507"/>
        <end position="522"/>
    </location>
</feature>
<name>A0A5J4X441_9EUKA</name>